<dbReference type="SUPFAM" id="SSF51905">
    <property type="entry name" value="FAD/NAD(P)-binding domain"/>
    <property type="match status" value="1"/>
</dbReference>
<evidence type="ECO:0000256" key="4">
    <source>
        <dbReference type="ARBA" id="ARBA00023002"/>
    </source>
</evidence>
<dbReference type="GO" id="GO:0016491">
    <property type="term" value="F:oxidoreductase activity"/>
    <property type="evidence" value="ECO:0007669"/>
    <property type="project" value="UniProtKB-KW"/>
</dbReference>
<accession>N1MNW2</accession>
<sequence>MERGWNSRSDMNVGRLGHTGYLSTVADPLVVNSANEAAWSDVADVVVVGFGGAGGVAALQAHELGADVIIIDRFNGGGATANSGGVIYAGGTRFQQDAGIDDSAANMFDYLVQEELAVGEATLRRFCEGSCEDIEWLCKQGLQFGGKPYLEKTAYPPDGYFLYYSGNENVPAFKEKAVPVPRGHRTHGTGTTGYAYYAALRTAVEMAGARLHLHSPVRRLVVDREGAIVGVEIAPVPQDWHERHQALYNKIIPMRPFSGKYNERTIAAAKAFEEQVHNRKLIRARKGVVLATGGFINNLAMLRRYRPTYGKAWKALTRIGSMGCDGSGIDLVRSAGGNTRLMDRLYTGRSIAPPAAFMGGVLVDDSGQRFVNEDAYSGFVGSSIGELPANGKAWLILDRNRYRTAIRQCLFTARTLYIWTIPALLNIVFGGTTTARSIEALAHKCGFDPKAFAQTIATNNMAADSGGADERGKDPAKVHTIAVAPFYAINMSLDNPWLMSVCFSLGGLAVDEESGAVLREDGSAIPRLYAAGRVAAGLCSKAYVSGMSIADTVYSGRRAARAIIG</sequence>
<dbReference type="GO" id="GO:0008202">
    <property type="term" value="P:steroid metabolic process"/>
    <property type="evidence" value="ECO:0007669"/>
    <property type="project" value="UniProtKB-ARBA"/>
</dbReference>
<dbReference type="AlphaFoldDB" id="N1MNW2"/>
<dbReference type="InterPro" id="IPR027477">
    <property type="entry name" value="Succ_DH/fumarate_Rdtase_cat_sf"/>
</dbReference>
<reference evidence="7" key="2">
    <citation type="submission" date="2013-04" db="EMBL/GenBank/DDBJ databases">
        <title>Bisphenol A degrading Sphingobium sp. strain BiD32.</title>
        <authorList>
            <person name="Nielsen J.L."/>
            <person name="Zhou N.A."/>
            <person name="Kjeldal H."/>
        </authorList>
    </citation>
    <scope>NUCLEOTIDE SEQUENCE [LARGE SCALE GENOMIC DNA]</scope>
    <source>
        <strain evidence="7">BiD32</strain>
    </source>
</reference>
<keyword evidence="3" id="KW-0274">FAD</keyword>
<protein>
    <submittedName>
        <fullName evidence="6">Fumarate reductase flavoprotein subunit</fullName>
        <ecNumber evidence="6">1.3.99.1</ecNumber>
    </submittedName>
</protein>
<dbReference type="InterPro" id="IPR036188">
    <property type="entry name" value="FAD/NAD-bd_sf"/>
</dbReference>
<dbReference type="PANTHER" id="PTHR43400">
    <property type="entry name" value="FUMARATE REDUCTASE"/>
    <property type="match status" value="1"/>
</dbReference>
<dbReference type="PANTHER" id="PTHR43400:SF10">
    <property type="entry name" value="3-OXOSTEROID 1-DEHYDROGENASE"/>
    <property type="match status" value="1"/>
</dbReference>
<keyword evidence="2" id="KW-0285">Flavoprotein</keyword>
<feature type="domain" description="FAD-dependent oxidoreductase 2 FAD-binding" evidence="5">
    <location>
        <begin position="44"/>
        <end position="542"/>
    </location>
</feature>
<dbReference type="NCBIfam" id="NF005511">
    <property type="entry name" value="PRK07121.1-4"/>
    <property type="match status" value="1"/>
</dbReference>
<dbReference type="InterPro" id="IPR003953">
    <property type="entry name" value="FAD-dep_OxRdtase_2_FAD-bd"/>
</dbReference>
<reference evidence="6 7" key="1">
    <citation type="submission" date="2013-03" db="EMBL/GenBank/DDBJ databases">
        <authorList>
            <person name="Le V."/>
        </authorList>
    </citation>
    <scope>NUCLEOTIDE SEQUENCE [LARGE SCALE GENOMIC DNA]</scope>
    <source>
        <strain evidence="6 7">BiD32</strain>
    </source>
</reference>
<evidence type="ECO:0000256" key="1">
    <source>
        <dbReference type="ARBA" id="ARBA00001974"/>
    </source>
</evidence>
<dbReference type="EC" id="1.3.99.1" evidence="6"/>
<evidence type="ECO:0000256" key="3">
    <source>
        <dbReference type="ARBA" id="ARBA00022827"/>
    </source>
</evidence>
<dbReference type="Gene3D" id="3.50.50.60">
    <property type="entry name" value="FAD/NAD(P)-binding domain"/>
    <property type="match status" value="2"/>
</dbReference>
<gene>
    <name evidence="6" type="ORF">EBBID32_27770</name>
</gene>
<evidence type="ECO:0000259" key="5">
    <source>
        <dbReference type="Pfam" id="PF00890"/>
    </source>
</evidence>
<evidence type="ECO:0000313" key="6">
    <source>
        <dbReference type="EMBL" id="CCW18424.1"/>
    </source>
</evidence>
<name>N1MNW2_9SPHN</name>
<evidence type="ECO:0000256" key="2">
    <source>
        <dbReference type="ARBA" id="ARBA00022630"/>
    </source>
</evidence>
<dbReference type="InterPro" id="IPR050315">
    <property type="entry name" value="FAD-oxidoreductase_2"/>
</dbReference>
<dbReference type="Gene3D" id="3.90.700.10">
    <property type="entry name" value="Succinate dehydrogenase/fumarate reductase flavoprotein, catalytic domain"/>
    <property type="match status" value="1"/>
</dbReference>
<keyword evidence="7" id="KW-1185">Reference proteome</keyword>
<proteinExistence type="predicted"/>
<keyword evidence="4 6" id="KW-0560">Oxidoreductase</keyword>
<organism evidence="6 7">
    <name type="scientific">Sphingobium indicum BiD32</name>
    <dbReference type="NCBI Taxonomy" id="1301087"/>
    <lineage>
        <taxon>Bacteria</taxon>
        <taxon>Pseudomonadati</taxon>
        <taxon>Pseudomonadota</taxon>
        <taxon>Alphaproteobacteria</taxon>
        <taxon>Sphingomonadales</taxon>
        <taxon>Sphingomonadaceae</taxon>
        <taxon>Sphingobium</taxon>
    </lineage>
</organism>
<dbReference type="EMBL" id="CAVK010000139">
    <property type="protein sequence ID" value="CCW18424.1"/>
    <property type="molecule type" value="Genomic_DNA"/>
</dbReference>
<dbReference type="Proteomes" id="UP000013201">
    <property type="component" value="Unassembled WGS sequence"/>
</dbReference>
<comment type="caution">
    <text evidence="6">The sequence shown here is derived from an EMBL/GenBank/DDBJ whole genome shotgun (WGS) entry which is preliminary data.</text>
</comment>
<dbReference type="SUPFAM" id="SSF56425">
    <property type="entry name" value="Succinate dehydrogenase/fumarate reductase flavoprotein, catalytic domain"/>
    <property type="match status" value="1"/>
</dbReference>
<evidence type="ECO:0000313" key="7">
    <source>
        <dbReference type="Proteomes" id="UP000013201"/>
    </source>
</evidence>
<comment type="cofactor">
    <cofactor evidence="1">
        <name>FAD</name>
        <dbReference type="ChEBI" id="CHEBI:57692"/>
    </cofactor>
</comment>
<dbReference type="Pfam" id="PF00890">
    <property type="entry name" value="FAD_binding_2"/>
    <property type="match status" value="1"/>
</dbReference>